<reference evidence="2" key="1">
    <citation type="journal article" date="2023" name="Mol. Phylogenet. Evol.">
        <title>Genome-scale phylogeny and comparative genomics of the fungal order Sordariales.</title>
        <authorList>
            <person name="Hensen N."/>
            <person name="Bonometti L."/>
            <person name="Westerberg I."/>
            <person name="Brannstrom I.O."/>
            <person name="Guillou S."/>
            <person name="Cros-Aarteil S."/>
            <person name="Calhoun S."/>
            <person name="Haridas S."/>
            <person name="Kuo A."/>
            <person name="Mondo S."/>
            <person name="Pangilinan J."/>
            <person name="Riley R."/>
            <person name="LaButti K."/>
            <person name="Andreopoulos B."/>
            <person name="Lipzen A."/>
            <person name="Chen C."/>
            <person name="Yan M."/>
            <person name="Daum C."/>
            <person name="Ng V."/>
            <person name="Clum A."/>
            <person name="Steindorff A."/>
            <person name="Ohm R.A."/>
            <person name="Martin F."/>
            <person name="Silar P."/>
            <person name="Natvig D.O."/>
            <person name="Lalanne C."/>
            <person name="Gautier V."/>
            <person name="Ament-Velasquez S.L."/>
            <person name="Kruys A."/>
            <person name="Hutchinson M.I."/>
            <person name="Powell A.J."/>
            <person name="Barry K."/>
            <person name="Miller A.N."/>
            <person name="Grigoriev I.V."/>
            <person name="Debuchy R."/>
            <person name="Gladieux P."/>
            <person name="Hiltunen Thoren M."/>
            <person name="Johannesson H."/>
        </authorList>
    </citation>
    <scope>NUCLEOTIDE SEQUENCE</scope>
    <source>
        <strain evidence="2">CBS 955.72</strain>
    </source>
</reference>
<comment type="caution">
    <text evidence="2">The sequence shown here is derived from an EMBL/GenBank/DDBJ whole genome shotgun (WGS) entry which is preliminary data.</text>
</comment>
<keyword evidence="3" id="KW-1185">Reference proteome</keyword>
<proteinExistence type="predicted"/>
<dbReference type="AlphaFoldDB" id="A0AAJ0HAR5"/>
<evidence type="ECO:0000313" key="3">
    <source>
        <dbReference type="Proteomes" id="UP001275084"/>
    </source>
</evidence>
<protein>
    <recommendedName>
        <fullName evidence="1">Cyclin N-terminal domain-containing protein</fullName>
    </recommendedName>
</protein>
<dbReference type="SUPFAM" id="SSF47954">
    <property type="entry name" value="Cyclin-like"/>
    <property type="match status" value="1"/>
</dbReference>
<name>A0AAJ0HAR5_9PEZI</name>
<evidence type="ECO:0000313" key="2">
    <source>
        <dbReference type="EMBL" id="KAK3345779.1"/>
    </source>
</evidence>
<dbReference type="EMBL" id="JAUIQD010000006">
    <property type="protein sequence ID" value="KAK3345779.1"/>
    <property type="molecule type" value="Genomic_DNA"/>
</dbReference>
<dbReference type="GO" id="GO:0016538">
    <property type="term" value="F:cyclin-dependent protein serine/threonine kinase regulator activity"/>
    <property type="evidence" value="ECO:0007669"/>
    <property type="project" value="TreeGrafter"/>
</dbReference>
<sequence length="155" mass="17909">MAPHVQFIYKPVQPEMIKHVASVISSIATIAPTPNDTIPPLETFITILVRSSGVKAGTFISTLVYINRLKSRFPIRRCTEHHIFLATLILAAKYLNDSSPWNRRWAECTVMSNTINTFGFSYTEVNKMERQMLALLNWDLHIDEEELYRELDHFI</sequence>
<dbReference type="PANTHER" id="PTHR15615">
    <property type="match status" value="1"/>
</dbReference>
<gene>
    <name evidence="2" type="ORF">B0T25DRAFT_592256</name>
</gene>
<accession>A0AAJ0HAR5</accession>
<dbReference type="Pfam" id="PF00134">
    <property type="entry name" value="Cyclin_N"/>
    <property type="match status" value="1"/>
</dbReference>
<reference evidence="2" key="2">
    <citation type="submission" date="2023-06" db="EMBL/GenBank/DDBJ databases">
        <authorList>
            <consortium name="Lawrence Berkeley National Laboratory"/>
            <person name="Haridas S."/>
            <person name="Hensen N."/>
            <person name="Bonometti L."/>
            <person name="Westerberg I."/>
            <person name="Brannstrom I.O."/>
            <person name="Guillou S."/>
            <person name="Cros-Aarteil S."/>
            <person name="Calhoun S."/>
            <person name="Kuo A."/>
            <person name="Mondo S."/>
            <person name="Pangilinan J."/>
            <person name="Riley R."/>
            <person name="Labutti K."/>
            <person name="Andreopoulos B."/>
            <person name="Lipzen A."/>
            <person name="Chen C."/>
            <person name="Yanf M."/>
            <person name="Daum C."/>
            <person name="Ng V."/>
            <person name="Clum A."/>
            <person name="Steindorff A."/>
            <person name="Ohm R."/>
            <person name="Martin F."/>
            <person name="Silar P."/>
            <person name="Natvig D."/>
            <person name="Lalanne C."/>
            <person name="Gautier V."/>
            <person name="Ament-Velasquez S.L."/>
            <person name="Kruys A."/>
            <person name="Hutchinson M.I."/>
            <person name="Powell A.J."/>
            <person name="Barry K."/>
            <person name="Miller A.N."/>
            <person name="Grigoriev I.V."/>
            <person name="Debuchy R."/>
            <person name="Gladieux P."/>
            <person name="Thoren M.H."/>
            <person name="Johannesson H."/>
        </authorList>
    </citation>
    <scope>NUCLEOTIDE SEQUENCE</scope>
    <source>
        <strain evidence="2">CBS 955.72</strain>
    </source>
</reference>
<dbReference type="GO" id="GO:0019901">
    <property type="term" value="F:protein kinase binding"/>
    <property type="evidence" value="ECO:0007669"/>
    <property type="project" value="InterPro"/>
</dbReference>
<dbReference type="Gene3D" id="1.10.472.10">
    <property type="entry name" value="Cyclin-like"/>
    <property type="match status" value="1"/>
</dbReference>
<dbReference type="InterPro" id="IPR013922">
    <property type="entry name" value="Cyclin_PHO80-like"/>
</dbReference>
<dbReference type="GO" id="GO:0000307">
    <property type="term" value="C:cyclin-dependent protein kinase holoenzyme complex"/>
    <property type="evidence" value="ECO:0007669"/>
    <property type="project" value="TreeGrafter"/>
</dbReference>
<dbReference type="InterPro" id="IPR006671">
    <property type="entry name" value="Cyclin_N"/>
</dbReference>
<evidence type="ECO:0000259" key="1">
    <source>
        <dbReference type="Pfam" id="PF00134"/>
    </source>
</evidence>
<feature type="domain" description="Cyclin N-terminal" evidence="1">
    <location>
        <begin position="43"/>
        <end position="140"/>
    </location>
</feature>
<dbReference type="PANTHER" id="PTHR15615:SF10">
    <property type="entry name" value="PHO85 CYCLIN-2-RELATED"/>
    <property type="match status" value="1"/>
</dbReference>
<dbReference type="Proteomes" id="UP001275084">
    <property type="component" value="Unassembled WGS sequence"/>
</dbReference>
<dbReference type="CDD" id="cd20557">
    <property type="entry name" value="CYCLIN_ScPCL1-like"/>
    <property type="match status" value="1"/>
</dbReference>
<dbReference type="InterPro" id="IPR036915">
    <property type="entry name" value="Cyclin-like_sf"/>
</dbReference>
<organism evidence="2 3">
    <name type="scientific">Lasiosphaeria hispida</name>
    <dbReference type="NCBI Taxonomy" id="260671"/>
    <lineage>
        <taxon>Eukaryota</taxon>
        <taxon>Fungi</taxon>
        <taxon>Dikarya</taxon>
        <taxon>Ascomycota</taxon>
        <taxon>Pezizomycotina</taxon>
        <taxon>Sordariomycetes</taxon>
        <taxon>Sordariomycetidae</taxon>
        <taxon>Sordariales</taxon>
        <taxon>Lasiosphaeriaceae</taxon>
        <taxon>Lasiosphaeria</taxon>
    </lineage>
</organism>
<dbReference type="GO" id="GO:0005634">
    <property type="term" value="C:nucleus"/>
    <property type="evidence" value="ECO:0007669"/>
    <property type="project" value="TreeGrafter"/>
</dbReference>